<dbReference type="AlphaFoldDB" id="A0A1M2V2T1"/>
<reference evidence="1 2" key="1">
    <citation type="submission" date="2016-10" db="EMBL/GenBank/DDBJ databases">
        <title>Genome sequence of the basidiomycete white-rot fungus Trametes pubescens.</title>
        <authorList>
            <person name="Makela M.R."/>
            <person name="Granchi Z."/>
            <person name="Peng M."/>
            <person name="De Vries R.P."/>
            <person name="Grigoriev I."/>
            <person name="Riley R."/>
            <person name="Hilden K."/>
        </authorList>
    </citation>
    <scope>NUCLEOTIDE SEQUENCE [LARGE SCALE GENOMIC DNA]</scope>
    <source>
        <strain evidence="1 2">FBCC735</strain>
    </source>
</reference>
<gene>
    <name evidence="1" type="ORF">TRAPUB_7636</name>
</gene>
<proteinExistence type="predicted"/>
<organism evidence="1 2">
    <name type="scientific">Trametes pubescens</name>
    <name type="common">White-rot fungus</name>
    <dbReference type="NCBI Taxonomy" id="154538"/>
    <lineage>
        <taxon>Eukaryota</taxon>
        <taxon>Fungi</taxon>
        <taxon>Dikarya</taxon>
        <taxon>Basidiomycota</taxon>
        <taxon>Agaricomycotina</taxon>
        <taxon>Agaricomycetes</taxon>
        <taxon>Polyporales</taxon>
        <taxon>Polyporaceae</taxon>
        <taxon>Trametes</taxon>
    </lineage>
</organism>
<name>A0A1M2V2T1_TRAPU</name>
<evidence type="ECO:0000313" key="2">
    <source>
        <dbReference type="Proteomes" id="UP000184267"/>
    </source>
</evidence>
<comment type="caution">
    <text evidence="1">The sequence shown here is derived from an EMBL/GenBank/DDBJ whole genome shotgun (WGS) entry which is preliminary data.</text>
</comment>
<sequence length="78" mass="8703">MSRRSGNAADHRLTVAQRSVKNIPDWQLVRVVPQPTVSARTLLKRPGGVDGVEEQRERLLGSCRLDRDPRKSRASLGT</sequence>
<evidence type="ECO:0000313" key="1">
    <source>
        <dbReference type="EMBL" id="OJT01902.1"/>
    </source>
</evidence>
<dbReference type="EMBL" id="MNAD01001714">
    <property type="protein sequence ID" value="OJT01902.1"/>
    <property type="molecule type" value="Genomic_DNA"/>
</dbReference>
<dbReference type="Proteomes" id="UP000184267">
    <property type="component" value="Unassembled WGS sequence"/>
</dbReference>
<keyword evidence="2" id="KW-1185">Reference proteome</keyword>
<accession>A0A1M2V2T1</accession>
<protein>
    <submittedName>
        <fullName evidence="1">Uncharacterized protein</fullName>
    </submittedName>
</protein>